<dbReference type="AlphaFoldDB" id="C5K825"/>
<sequence length="368" mass="41279">MRHSGFFQHQTPAPPLLHDNDKSTDKYESPHKWANEAPRESIAPFEIPTPYSAATAPTVVFSDWSPLTSPSRWTSPKGFLDDSAPLPPYVVPPASSWVPAWSKGQQSPPSPRPFELCDIFPKPIKSFMVPSSPTNFYTSCPRIDSPTIVDRRVEVVYSPASVKFCPPRKRLFQREGHCGGETMLDQLSPSACSPSWIDDGKRDRNIPRYSPPSAMPASPPSTRAYHPSSNSQQDDRFGSAWTVIWVDDVAFKGDAKAKKDSLTGRFKVRVKAYKSSEKCIRAFEKRYKEKPPIHYHGLAPKQIIVVSESNAVELLEYLHRGKEWLASKLIILGSTSGQLRRESRLISATVRNWDQVVGFVGRTLREAT</sequence>
<dbReference type="Proteomes" id="UP000007800">
    <property type="component" value="Unassembled WGS sequence"/>
</dbReference>
<protein>
    <submittedName>
        <fullName evidence="2">Uncharacterized protein</fullName>
    </submittedName>
</protein>
<feature type="region of interest" description="Disordered" evidence="1">
    <location>
        <begin position="190"/>
        <end position="235"/>
    </location>
</feature>
<feature type="compositionally biased region" description="Pro residues" evidence="1">
    <location>
        <begin position="209"/>
        <end position="219"/>
    </location>
</feature>
<dbReference type="InParanoid" id="C5K825"/>
<reference evidence="2 3" key="1">
    <citation type="submission" date="2008-07" db="EMBL/GenBank/DDBJ databases">
        <authorList>
            <person name="El-Sayed N."/>
            <person name="Caler E."/>
            <person name="Inman J."/>
            <person name="Amedeo P."/>
            <person name="Hass B."/>
            <person name="Wortman J."/>
        </authorList>
    </citation>
    <scope>NUCLEOTIDE SEQUENCE [LARGE SCALE GENOMIC DNA]</scope>
    <source>
        <strain evidence="3">ATCC 50983 / TXsc</strain>
    </source>
</reference>
<feature type="compositionally biased region" description="Basic and acidic residues" evidence="1">
    <location>
        <begin position="18"/>
        <end position="39"/>
    </location>
</feature>
<keyword evidence="3" id="KW-1185">Reference proteome</keyword>
<gene>
    <name evidence="2" type="ORF">Pmar_PMAR012698</name>
</gene>
<accession>C5K825</accession>
<dbReference type="GeneID" id="9057701"/>
<organism evidence="3">
    <name type="scientific">Perkinsus marinus (strain ATCC 50983 / TXsc)</name>
    <dbReference type="NCBI Taxonomy" id="423536"/>
    <lineage>
        <taxon>Eukaryota</taxon>
        <taxon>Sar</taxon>
        <taxon>Alveolata</taxon>
        <taxon>Perkinsozoa</taxon>
        <taxon>Perkinsea</taxon>
        <taxon>Perkinsida</taxon>
        <taxon>Perkinsidae</taxon>
        <taxon>Perkinsus</taxon>
    </lineage>
</organism>
<name>C5K825_PERM5</name>
<dbReference type="RefSeq" id="XP_002787914.1">
    <property type="nucleotide sequence ID" value="XM_002787868.1"/>
</dbReference>
<proteinExistence type="predicted"/>
<feature type="region of interest" description="Disordered" evidence="1">
    <location>
        <begin position="1"/>
        <end position="39"/>
    </location>
</feature>
<evidence type="ECO:0000313" key="3">
    <source>
        <dbReference type="Proteomes" id="UP000007800"/>
    </source>
</evidence>
<dbReference type="EMBL" id="GG671079">
    <property type="protein sequence ID" value="EER19710.1"/>
    <property type="molecule type" value="Genomic_DNA"/>
</dbReference>
<evidence type="ECO:0000313" key="2">
    <source>
        <dbReference type="EMBL" id="EER19710.1"/>
    </source>
</evidence>
<evidence type="ECO:0000256" key="1">
    <source>
        <dbReference type="SAM" id="MobiDB-lite"/>
    </source>
</evidence>